<evidence type="ECO:0000259" key="6">
    <source>
        <dbReference type="PROSITE" id="PS50048"/>
    </source>
</evidence>
<dbReference type="EMBL" id="JAUKUA010000001">
    <property type="protein sequence ID" value="KAK0730431.1"/>
    <property type="molecule type" value="Genomic_DNA"/>
</dbReference>
<dbReference type="InterPro" id="IPR007219">
    <property type="entry name" value="XnlR_reg_dom"/>
</dbReference>
<name>A0AA40EAT5_9PEZI</name>
<comment type="caution">
    <text evidence="7">The sequence shown here is derived from an EMBL/GenBank/DDBJ whole genome shotgun (WGS) entry which is preliminary data.</text>
</comment>
<evidence type="ECO:0000313" key="7">
    <source>
        <dbReference type="EMBL" id="KAK0730431.1"/>
    </source>
</evidence>
<evidence type="ECO:0000313" key="8">
    <source>
        <dbReference type="Proteomes" id="UP001172102"/>
    </source>
</evidence>
<evidence type="ECO:0000256" key="1">
    <source>
        <dbReference type="ARBA" id="ARBA00004123"/>
    </source>
</evidence>
<reference evidence="7" key="1">
    <citation type="submission" date="2023-06" db="EMBL/GenBank/DDBJ databases">
        <title>Genome-scale phylogeny and comparative genomics of the fungal order Sordariales.</title>
        <authorList>
            <consortium name="Lawrence Berkeley National Laboratory"/>
            <person name="Hensen N."/>
            <person name="Bonometti L."/>
            <person name="Westerberg I."/>
            <person name="Brannstrom I.O."/>
            <person name="Guillou S."/>
            <person name="Cros-Aarteil S."/>
            <person name="Calhoun S."/>
            <person name="Haridas S."/>
            <person name="Kuo A."/>
            <person name="Mondo S."/>
            <person name="Pangilinan J."/>
            <person name="Riley R."/>
            <person name="Labutti K."/>
            <person name="Andreopoulos B."/>
            <person name="Lipzen A."/>
            <person name="Chen C."/>
            <person name="Yanf M."/>
            <person name="Daum C."/>
            <person name="Ng V."/>
            <person name="Clum A."/>
            <person name="Steindorff A."/>
            <person name="Ohm R."/>
            <person name="Martin F."/>
            <person name="Silar P."/>
            <person name="Natvig D."/>
            <person name="Lalanne C."/>
            <person name="Gautier V."/>
            <person name="Ament-Velasquez S.L."/>
            <person name="Kruys A."/>
            <person name="Hutchinson M.I."/>
            <person name="Powell A.J."/>
            <person name="Barry K."/>
            <person name="Miller A.N."/>
            <person name="Grigoriev I.V."/>
            <person name="Debuchy R."/>
            <person name="Gladieux P."/>
            <person name="Thoren M.H."/>
            <person name="Johannesson H."/>
        </authorList>
    </citation>
    <scope>NUCLEOTIDE SEQUENCE</scope>
    <source>
        <strain evidence="7">SMH4607-1</strain>
    </source>
</reference>
<evidence type="ECO:0000256" key="3">
    <source>
        <dbReference type="ARBA" id="ARBA00023015"/>
    </source>
</evidence>
<dbReference type="GO" id="GO:0003677">
    <property type="term" value="F:DNA binding"/>
    <property type="evidence" value="ECO:0007669"/>
    <property type="project" value="InterPro"/>
</dbReference>
<dbReference type="PROSITE" id="PS50048">
    <property type="entry name" value="ZN2_CY6_FUNGAL_2"/>
    <property type="match status" value="1"/>
</dbReference>
<dbReference type="CDD" id="cd00067">
    <property type="entry name" value="GAL4"/>
    <property type="match status" value="1"/>
</dbReference>
<evidence type="ECO:0000256" key="4">
    <source>
        <dbReference type="ARBA" id="ARBA00023163"/>
    </source>
</evidence>
<evidence type="ECO:0000256" key="2">
    <source>
        <dbReference type="ARBA" id="ARBA00022723"/>
    </source>
</evidence>
<dbReference type="SMART" id="SM00066">
    <property type="entry name" value="GAL4"/>
    <property type="match status" value="1"/>
</dbReference>
<dbReference type="GO" id="GO:0000981">
    <property type="term" value="F:DNA-binding transcription factor activity, RNA polymerase II-specific"/>
    <property type="evidence" value="ECO:0007669"/>
    <property type="project" value="InterPro"/>
</dbReference>
<dbReference type="GO" id="GO:0005634">
    <property type="term" value="C:nucleus"/>
    <property type="evidence" value="ECO:0007669"/>
    <property type="project" value="UniProtKB-SubCell"/>
</dbReference>
<evidence type="ECO:0000256" key="5">
    <source>
        <dbReference type="ARBA" id="ARBA00023242"/>
    </source>
</evidence>
<dbReference type="PROSITE" id="PS00463">
    <property type="entry name" value="ZN2_CY6_FUNGAL_1"/>
    <property type="match status" value="1"/>
</dbReference>
<dbReference type="GO" id="GO:0008270">
    <property type="term" value="F:zinc ion binding"/>
    <property type="evidence" value="ECO:0007669"/>
    <property type="project" value="InterPro"/>
</dbReference>
<keyword evidence="8" id="KW-1185">Reference proteome</keyword>
<dbReference type="PANTHER" id="PTHR47338:SF20">
    <property type="entry name" value="ZN(II)2CYS6 TRANSCRIPTION FACTOR (EUROFUNG)"/>
    <property type="match status" value="1"/>
</dbReference>
<dbReference type="InterPro" id="IPR036864">
    <property type="entry name" value="Zn2-C6_fun-type_DNA-bd_sf"/>
</dbReference>
<sequence length="592" mass="65002">MSLTQGAKASQACISCRKQKRKCDKTLPVCSLCARMGRPCDYSDVSPSVPTADDLASLHTRLAELEQRLRSPVASETSSGIFPDVGRQPVNGPLWLGPPSMNRFPSAIFLDIDCFKWAQLPIPKPNVDVPQDVYDILSHGNAVQEATAEYFDSVHHWFPIISKKRMSLGISLWEGGPDLAMLFLAMKLLTSQPIAGVDSAVDNHLYTASKRFLALLEGSGTLSLIHLQSMILVTLYEFGHAIYPAAWMSVAMCARYIDVIGIPSFKESSLMLGSCATWTESEERRRVWWAVYILDRAICLGNKRRYSLPEPEDNFILPVDDGAWDDGDPSRGLQASINTPAHQHQGPFARLAQVSMLISQTTTHCRTTVRNNLRNTAPPFDITSVQSLIDNLISFGRIVQSDLTSPSPPSASLSPASTITTITTTTSTSTTTPEDRYFALLTPRCLALSALIQLLDVYSCPENLRDGPGPGGIDAPNPKTADELAMQVRAISGLRDASMAVRDLSLEMLEAVVLPAGQRRLSPLCLDALYAAMATLHWLWKESGDAVVGEALEDVRRAIGRLAMRWRLANEYLDMVHHHDVTTVMAWKGVSP</sequence>
<organism evidence="7 8">
    <name type="scientific">Lasiosphaeris hirsuta</name>
    <dbReference type="NCBI Taxonomy" id="260670"/>
    <lineage>
        <taxon>Eukaryota</taxon>
        <taxon>Fungi</taxon>
        <taxon>Dikarya</taxon>
        <taxon>Ascomycota</taxon>
        <taxon>Pezizomycotina</taxon>
        <taxon>Sordariomycetes</taxon>
        <taxon>Sordariomycetidae</taxon>
        <taxon>Sordariales</taxon>
        <taxon>Lasiosphaeriaceae</taxon>
        <taxon>Lasiosphaeris</taxon>
    </lineage>
</organism>
<comment type="subcellular location">
    <subcellularLocation>
        <location evidence="1">Nucleus</location>
    </subcellularLocation>
</comment>
<keyword evidence="4" id="KW-0804">Transcription</keyword>
<dbReference type="AlphaFoldDB" id="A0AA40EAT5"/>
<dbReference type="Pfam" id="PF04082">
    <property type="entry name" value="Fungal_trans"/>
    <property type="match status" value="1"/>
</dbReference>
<dbReference type="CDD" id="cd12148">
    <property type="entry name" value="fungal_TF_MHR"/>
    <property type="match status" value="1"/>
</dbReference>
<keyword evidence="5" id="KW-0539">Nucleus</keyword>
<dbReference type="Pfam" id="PF00172">
    <property type="entry name" value="Zn_clus"/>
    <property type="match status" value="1"/>
</dbReference>
<dbReference type="InterPro" id="IPR050815">
    <property type="entry name" value="TF_fung"/>
</dbReference>
<keyword evidence="2" id="KW-0479">Metal-binding</keyword>
<proteinExistence type="predicted"/>
<dbReference type="Proteomes" id="UP001172102">
    <property type="component" value="Unassembled WGS sequence"/>
</dbReference>
<dbReference type="InterPro" id="IPR001138">
    <property type="entry name" value="Zn2Cys6_DnaBD"/>
</dbReference>
<dbReference type="GO" id="GO:0006351">
    <property type="term" value="P:DNA-templated transcription"/>
    <property type="evidence" value="ECO:0007669"/>
    <property type="project" value="InterPro"/>
</dbReference>
<gene>
    <name evidence="7" type="ORF">B0H67DRAFT_474598</name>
</gene>
<feature type="domain" description="Zn(2)-C6 fungal-type" evidence="6">
    <location>
        <begin position="12"/>
        <end position="42"/>
    </location>
</feature>
<dbReference type="SMART" id="SM00906">
    <property type="entry name" value="Fungal_trans"/>
    <property type="match status" value="1"/>
</dbReference>
<dbReference type="Gene3D" id="4.10.240.10">
    <property type="entry name" value="Zn(2)-C6 fungal-type DNA-binding domain"/>
    <property type="match status" value="1"/>
</dbReference>
<dbReference type="PANTHER" id="PTHR47338">
    <property type="entry name" value="ZN(II)2CYS6 TRANSCRIPTION FACTOR (EUROFUNG)-RELATED"/>
    <property type="match status" value="1"/>
</dbReference>
<accession>A0AA40EAT5</accession>
<protein>
    <recommendedName>
        <fullName evidence="6">Zn(2)-C6 fungal-type domain-containing protein</fullName>
    </recommendedName>
</protein>
<dbReference type="SUPFAM" id="SSF57701">
    <property type="entry name" value="Zn2/Cys6 DNA-binding domain"/>
    <property type="match status" value="1"/>
</dbReference>
<keyword evidence="3" id="KW-0805">Transcription regulation</keyword>